<sequence length="121" mass="13788">MSDSLCLLTPELPAWNKMYPLEINKYFLEVLKCCHILLCFNSAIEYKWPSLSKGNLNMSNCCLDLHIMYFKNQQEMNISECLIEISCIISKTLFLPYGSDQSVSNVGTICGMSLIVCIFLL</sequence>
<protein>
    <submittedName>
        <fullName evidence="1">Uncharacterized protein</fullName>
    </submittedName>
</protein>
<evidence type="ECO:0000313" key="2">
    <source>
        <dbReference type="Proteomes" id="UP000558488"/>
    </source>
</evidence>
<proteinExistence type="predicted"/>
<dbReference type="EMBL" id="JACAGB010000008">
    <property type="protein sequence ID" value="KAF6346924.1"/>
    <property type="molecule type" value="Genomic_DNA"/>
</dbReference>
<comment type="caution">
    <text evidence="1">The sequence shown here is derived from an EMBL/GenBank/DDBJ whole genome shotgun (WGS) entry which is preliminary data.</text>
</comment>
<gene>
    <name evidence="1" type="ORF">mPipKuh1_010658</name>
</gene>
<reference evidence="1 2" key="1">
    <citation type="journal article" date="2020" name="Nature">
        <title>Six reference-quality genomes reveal evolution of bat adaptations.</title>
        <authorList>
            <person name="Jebb D."/>
            <person name="Huang Z."/>
            <person name="Pippel M."/>
            <person name="Hughes G.M."/>
            <person name="Lavrichenko K."/>
            <person name="Devanna P."/>
            <person name="Winkler S."/>
            <person name="Jermiin L.S."/>
            <person name="Skirmuntt E.C."/>
            <person name="Katzourakis A."/>
            <person name="Burkitt-Gray L."/>
            <person name="Ray D.A."/>
            <person name="Sullivan K.A.M."/>
            <person name="Roscito J.G."/>
            <person name="Kirilenko B.M."/>
            <person name="Davalos L.M."/>
            <person name="Corthals A.P."/>
            <person name="Power M.L."/>
            <person name="Jones G."/>
            <person name="Ransome R.D."/>
            <person name="Dechmann D.K.N."/>
            <person name="Locatelli A.G."/>
            <person name="Puechmaille S.J."/>
            <person name="Fedrigo O."/>
            <person name="Jarvis E.D."/>
            <person name="Hiller M."/>
            <person name="Vernes S.C."/>
            <person name="Myers E.W."/>
            <person name="Teeling E.C."/>
        </authorList>
    </citation>
    <scope>NUCLEOTIDE SEQUENCE [LARGE SCALE GENOMIC DNA]</scope>
    <source>
        <strain evidence="1">MPipKuh1</strain>
        <tissue evidence="1">Flight muscle</tissue>
    </source>
</reference>
<organism evidence="1 2">
    <name type="scientific">Pipistrellus kuhlii</name>
    <name type="common">Kuhl's pipistrelle</name>
    <dbReference type="NCBI Taxonomy" id="59472"/>
    <lineage>
        <taxon>Eukaryota</taxon>
        <taxon>Metazoa</taxon>
        <taxon>Chordata</taxon>
        <taxon>Craniata</taxon>
        <taxon>Vertebrata</taxon>
        <taxon>Euteleostomi</taxon>
        <taxon>Mammalia</taxon>
        <taxon>Eutheria</taxon>
        <taxon>Laurasiatheria</taxon>
        <taxon>Chiroptera</taxon>
        <taxon>Yangochiroptera</taxon>
        <taxon>Vespertilionidae</taxon>
        <taxon>Pipistrellus</taxon>
    </lineage>
</organism>
<name>A0A7J7XB88_PIPKU</name>
<evidence type="ECO:0000313" key="1">
    <source>
        <dbReference type="EMBL" id="KAF6346924.1"/>
    </source>
</evidence>
<dbReference type="Proteomes" id="UP000558488">
    <property type="component" value="Unassembled WGS sequence"/>
</dbReference>
<dbReference type="AlphaFoldDB" id="A0A7J7XB88"/>
<accession>A0A7J7XB88</accession>
<keyword evidence="2" id="KW-1185">Reference proteome</keyword>